<dbReference type="GO" id="GO:0008270">
    <property type="term" value="F:zinc ion binding"/>
    <property type="evidence" value="ECO:0007669"/>
    <property type="project" value="InterPro"/>
</dbReference>
<feature type="domain" description="4Fe-4S ferredoxin-type" evidence="7">
    <location>
        <begin position="42"/>
        <end position="74"/>
    </location>
</feature>
<feature type="compositionally biased region" description="Polar residues" evidence="5">
    <location>
        <begin position="197"/>
        <end position="213"/>
    </location>
</feature>
<feature type="compositionally biased region" description="Polar residues" evidence="5">
    <location>
        <begin position="759"/>
        <end position="772"/>
    </location>
</feature>
<dbReference type="PANTHER" id="PTHR31001">
    <property type="entry name" value="UNCHARACTERIZED TRANSCRIPTIONAL REGULATORY PROTEIN"/>
    <property type="match status" value="1"/>
</dbReference>
<evidence type="ECO:0000259" key="6">
    <source>
        <dbReference type="PROSITE" id="PS50048"/>
    </source>
</evidence>
<dbReference type="CDD" id="cd12148">
    <property type="entry name" value="fungal_TF_MHR"/>
    <property type="match status" value="1"/>
</dbReference>
<dbReference type="InterPro" id="IPR050613">
    <property type="entry name" value="Sec_Metabolite_Reg"/>
</dbReference>
<dbReference type="Pfam" id="PF04082">
    <property type="entry name" value="Fungal_trans"/>
    <property type="match status" value="1"/>
</dbReference>
<reference evidence="8 9" key="1">
    <citation type="journal article" date="2016" name="Mol. Biol. Evol.">
        <title>Comparative Genomics of Early-Diverging Mushroom-Forming Fungi Provides Insights into the Origins of Lignocellulose Decay Capabilities.</title>
        <authorList>
            <person name="Nagy L.G."/>
            <person name="Riley R."/>
            <person name="Tritt A."/>
            <person name="Adam C."/>
            <person name="Daum C."/>
            <person name="Floudas D."/>
            <person name="Sun H."/>
            <person name="Yadav J.S."/>
            <person name="Pangilinan J."/>
            <person name="Larsson K.H."/>
            <person name="Matsuura K."/>
            <person name="Barry K."/>
            <person name="Labutti K."/>
            <person name="Kuo R."/>
            <person name="Ohm R.A."/>
            <person name="Bhattacharya S.S."/>
            <person name="Shirouzu T."/>
            <person name="Yoshinaga Y."/>
            <person name="Martin F.M."/>
            <person name="Grigoriev I.V."/>
            <person name="Hibbett D.S."/>
        </authorList>
    </citation>
    <scope>NUCLEOTIDE SEQUENCE [LARGE SCALE GENOMIC DNA]</scope>
    <source>
        <strain evidence="8 9">HHB9708</strain>
    </source>
</reference>
<keyword evidence="9" id="KW-1185">Reference proteome</keyword>
<comment type="subcellular location">
    <subcellularLocation>
        <location evidence="1">Nucleus</location>
    </subcellularLocation>
</comment>
<feature type="region of interest" description="Disordered" evidence="5">
    <location>
        <begin position="1050"/>
        <end position="1077"/>
    </location>
</feature>
<dbReference type="InterPro" id="IPR017896">
    <property type="entry name" value="4Fe4S_Fe-S-bd"/>
</dbReference>
<proteinExistence type="predicted"/>
<dbReference type="GO" id="GO:0006351">
    <property type="term" value="P:DNA-templated transcription"/>
    <property type="evidence" value="ECO:0007669"/>
    <property type="project" value="InterPro"/>
</dbReference>
<feature type="compositionally biased region" description="Polar residues" evidence="5">
    <location>
        <begin position="1"/>
        <end position="11"/>
    </location>
</feature>
<keyword evidence="3" id="KW-0539">Nucleus</keyword>
<accession>A0A164P2W7</accession>
<dbReference type="SMART" id="SM00066">
    <property type="entry name" value="GAL4"/>
    <property type="match status" value="1"/>
</dbReference>
<dbReference type="CDD" id="cd00067">
    <property type="entry name" value="GAL4"/>
    <property type="match status" value="1"/>
</dbReference>
<evidence type="ECO:0000259" key="7">
    <source>
        <dbReference type="PROSITE" id="PS51379"/>
    </source>
</evidence>
<dbReference type="STRING" id="1314777.A0A164P2W7"/>
<feature type="coiled-coil region" evidence="4">
    <location>
        <begin position="82"/>
        <end position="109"/>
    </location>
</feature>
<dbReference type="GO" id="GO:0003677">
    <property type="term" value="F:DNA binding"/>
    <property type="evidence" value="ECO:0007669"/>
    <property type="project" value="InterPro"/>
</dbReference>
<feature type="region of interest" description="Disordered" evidence="5">
    <location>
        <begin position="190"/>
        <end position="213"/>
    </location>
</feature>
<dbReference type="Gene3D" id="4.10.240.10">
    <property type="entry name" value="Zn(2)-C6 fungal-type DNA-binding domain"/>
    <property type="match status" value="1"/>
</dbReference>
<dbReference type="GO" id="GO:0005634">
    <property type="term" value="C:nucleus"/>
    <property type="evidence" value="ECO:0007669"/>
    <property type="project" value="UniProtKB-SubCell"/>
</dbReference>
<evidence type="ECO:0000256" key="3">
    <source>
        <dbReference type="ARBA" id="ARBA00023242"/>
    </source>
</evidence>
<dbReference type="AlphaFoldDB" id="A0A164P2W7"/>
<feature type="compositionally biased region" description="Low complexity" evidence="5">
    <location>
        <begin position="811"/>
        <end position="835"/>
    </location>
</feature>
<dbReference type="PROSITE" id="PS51379">
    <property type="entry name" value="4FE4S_FER_2"/>
    <property type="match status" value="1"/>
</dbReference>
<keyword evidence="4" id="KW-0175">Coiled coil</keyword>
<evidence type="ECO:0000256" key="5">
    <source>
        <dbReference type="SAM" id="MobiDB-lite"/>
    </source>
</evidence>
<feature type="compositionally biased region" description="Basic and acidic residues" evidence="5">
    <location>
        <begin position="746"/>
        <end position="756"/>
    </location>
</feature>
<evidence type="ECO:0000313" key="9">
    <source>
        <dbReference type="Proteomes" id="UP000076722"/>
    </source>
</evidence>
<sequence length="1077" mass="117488">MPFSAGPSSLGLQRKRIEKQGTGSDGQHESTRAVSCSECRRLKIKCDRKWPCQSCIKRGCASICPTGTLTHGHNKRFILHGSEQLHRKINEMSTRIQELEDALAIVQAATTSEPHPLLSKDFLAVKLPPDTQNAGVGAEKVEEKNENTNAGVVDDGLALELGLLTLGAHGKMKYLGRNAKVEYFIPGPDGEEPVAESSPSDMGSPSTGSENSYVPQLSSEVLQLSQYFLFSMPKDIPIDVTHLFTYLPPLPRAWALCESFFEHAGWYYKPITREDFIDDIFSVVYKFKSGRKGGEGENEEEPPGPHDIAVLFMIFAIGAFVDLTQPAFNEEGEAYHTLARAAMRLEAPWDGCTTSLVHTLTLMMYYRTFWSQKTDEGTTWALMGLTSKIALSVHRDSARWGMTPKELQKRRLAFWEYLVMDYWASLGYGRPPSINIDHVDCEVPLDPDEQKNEDGKVTRRSFGVAKILFAKACIIPVSTHTFSVKPFSYSAVIELDRKIREHEFPAVLASEINSDPPTTAALMQRDIMFLSKEFLLFNVHRSFFSRVMYSHPEDPLHGPYAASVLATFRCAVMVCQHVKTLHQKHPILTSRLWPPWSYLLSSVLAVGTIALRAPRSSLAPSSYSHFIAAIDLFRKNAPRGPRTNRGCTLLYRLKQMTDEAISKLSPGPTSNLSSPGGGHEFDDVDEIMAYRFTRQAKVLRIEARQSSSPSQTPSSMSPITRTSDASTRLTGSASPPVQRTQSADRAATDRLDRDGTYSRPLSASNSRQESPSAFYQPAFANAMLGGGMGQSSGGAGGDGQLFPQYSRDFYQPQQQQPQTQTQPQSQSQTQSQPQTHPRATPDLFATQQQVDSKNGILDSAFTIPHDIQNTFSYYFPSDPNQTPNQASNSNPAMQNSQNPTDANGFPLFPQFTQQLFLPPTTGTTSSSAPSTSNNPPNTSGPESYAHPVNPLAWLDDLGLGSSNIDIGPLGGGNGGLGGGTAGELAMGMNLNLGAMDMSMDGIESMDLGLGELPLAAQNFGAEPYLPITAQMMWPADGAFGAPSGGMYGIGEVKQQANNGSSNTENVDASGGSSGYGS</sequence>
<dbReference type="Pfam" id="PF00172">
    <property type="entry name" value="Zn_clus"/>
    <property type="match status" value="1"/>
</dbReference>
<dbReference type="SUPFAM" id="SSF57701">
    <property type="entry name" value="Zn2/Cys6 DNA-binding domain"/>
    <property type="match status" value="1"/>
</dbReference>
<dbReference type="PROSITE" id="PS50048">
    <property type="entry name" value="ZN2_CY6_FUNGAL_2"/>
    <property type="match status" value="1"/>
</dbReference>
<evidence type="ECO:0000313" key="8">
    <source>
        <dbReference type="EMBL" id="KZS88303.1"/>
    </source>
</evidence>
<feature type="region of interest" description="Disordered" evidence="5">
    <location>
        <begin position="1"/>
        <end position="30"/>
    </location>
</feature>
<feature type="compositionally biased region" description="Polar residues" evidence="5">
    <location>
        <begin position="1054"/>
        <end position="1066"/>
    </location>
</feature>
<gene>
    <name evidence="8" type="ORF">SISNIDRAFT_460002</name>
</gene>
<feature type="region of interest" description="Disordered" evidence="5">
    <location>
        <begin position="701"/>
        <end position="772"/>
    </location>
</feature>
<dbReference type="InterPro" id="IPR007219">
    <property type="entry name" value="XnlR_reg_dom"/>
</dbReference>
<feature type="domain" description="Zn(2)-C6 fungal-type" evidence="6">
    <location>
        <begin position="35"/>
        <end position="64"/>
    </location>
</feature>
<protein>
    <recommendedName>
        <fullName evidence="10">Zn(2)-C6 fungal-type domain-containing protein</fullName>
    </recommendedName>
</protein>
<feature type="compositionally biased region" description="Polar residues" evidence="5">
    <location>
        <begin position="719"/>
        <end position="741"/>
    </location>
</feature>
<feature type="compositionally biased region" description="Low complexity" evidence="5">
    <location>
        <begin position="905"/>
        <end position="941"/>
    </location>
</feature>
<feature type="compositionally biased region" description="Polar residues" evidence="5">
    <location>
        <begin position="872"/>
        <end position="901"/>
    </location>
</feature>
<evidence type="ECO:0000256" key="2">
    <source>
        <dbReference type="ARBA" id="ARBA00022723"/>
    </source>
</evidence>
<organism evidence="8 9">
    <name type="scientific">Sistotremastrum niveocremeum HHB9708</name>
    <dbReference type="NCBI Taxonomy" id="1314777"/>
    <lineage>
        <taxon>Eukaryota</taxon>
        <taxon>Fungi</taxon>
        <taxon>Dikarya</taxon>
        <taxon>Basidiomycota</taxon>
        <taxon>Agaricomycotina</taxon>
        <taxon>Agaricomycetes</taxon>
        <taxon>Sistotremastrales</taxon>
        <taxon>Sistotremastraceae</taxon>
        <taxon>Sertulicium</taxon>
        <taxon>Sertulicium niveocremeum</taxon>
    </lineage>
</organism>
<feature type="compositionally biased region" description="Low complexity" evidence="5">
    <location>
        <begin position="706"/>
        <end position="718"/>
    </location>
</feature>
<dbReference type="GO" id="GO:0000981">
    <property type="term" value="F:DNA-binding transcription factor activity, RNA polymerase II-specific"/>
    <property type="evidence" value="ECO:0007669"/>
    <property type="project" value="InterPro"/>
</dbReference>
<dbReference type="OrthoDB" id="424974at2759"/>
<dbReference type="SMART" id="SM00906">
    <property type="entry name" value="Fungal_trans"/>
    <property type="match status" value="1"/>
</dbReference>
<evidence type="ECO:0000256" key="1">
    <source>
        <dbReference type="ARBA" id="ARBA00004123"/>
    </source>
</evidence>
<dbReference type="InterPro" id="IPR036864">
    <property type="entry name" value="Zn2-C6_fun-type_DNA-bd_sf"/>
</dbReference>
<keyword evidence="2" id="KW-0479">Metal-binding</keyword>
<dbReference type="PROSITE" id="PS00463">
    <property type="entry name" value="ZN2_CY6_FUNGAL_1"/>
    <property type="match status" value="1"/>
</dbReference>
<name>A0A164P2W7_9AGAM</name>
<dbReference type="EMBL" id="KV419438">
    <property type="protein sequence ID" value="KZS88303.1"/>
    <property type="molecule type" value="Genomic_DNA"/>
</dbReference>
<dbReference type="Proteomes" id="UP000076722">
    <property type="component" value="Unassembled WGS sequence"/>
</dbReference>
<dbReference type="InterPro" id="IPR001138">
    <property type="entry name" value="Zn2Cys6_DnaBD"/>
</dbReference>
<feature type="region of interest" description="Disordered" evidence="5">
    <location>
        <begin position="872"/>
        <end position="947"/>
    </location>
</feature>
<dbReference type="PANTHER" id="PTHR31001:SF56">
    <property type="entry name" value="ZN(2)-C6 FUNGAL-TYPE DOMAIN-CONTAINING PROTEIN"/>
    <property type="match status" value="1"/>
</dbReference>
<evidence type="ECO:0000256" key="4">
    <source>
        <dbReference type="SAM" id="Coils"/>
    </source>
</evidence>
<evidence type="ECO:0008006" key="10">
    <source>
        <dbReference type="Google" id="ProtNLM"/>
    </source>
</evidence>
<feature type="region of interest" description="Disordered" evidence="5">
    <location>
        <begin position="811"/>
        <end position="839"/>
    </location>
</feature>